<keyword evidence="2" id="KW-1185">Reference proteome</keyword>
<proteinExistence type="predicted"/>
<evidence type="ECO:0000313" key="1">
    <source>
        <dbReference type="EMBL" id="KAJ9066233.1"/>
    </source>
</evidence>
<name>A0ACC2SV06_9FUNG</name>
<reference evidence="1" key="1">
    <citation type="submission" date="2022-04" db="EMBL/GenBank/DDBJ databases">
        <title>Genome of the entomopathogenic fungus Entomophthora muscae.</title>
        <authorList>
            <person name="Elya C."/>
            <person name="Lovett B.R."/>
            <person name="Lee E."/>
            <person name="Macias A.M."/>
            <person name="Hajek A.E."/>
            <person name="De Bivort B.L."/>
            <person name="Kasson M.T."/>
            <person name="De Fine Licht H.H."/>
            <person name="Stajich J.E."/>
        </authorList>
    </citation>
    <scope>NUCLEOTIDE SEQUENCE</scope>
    <source>
        <strain evidence="1">Berkeley</strain>
    </source>
</reference>
<organism evidence="1 2">
    <name type="scientific">Entomophthora muscae</name>
    <dbReference type="NCBI Taxonomy" id="34485"/>
    <lineage>
        <taxon>Eukaryota</taxon>
        <taxon>Fungi</taxon>
        <taxon>Fungi incertae sedis</taxon>
        <taxon>Zoopagomycota</taxon>
        <taxon>Entomophthoromycotina</taxon>
        <taxon>Entomophthoromycetes</taxon>
        <taxon>Entomophthorales</taxon>
        <taxon>Entomophthoraceae</taxon>
        <taxon>Entomophthora</taxon>
    </lineage>
</organism>
<protein>
    <submittedName>
        <fullName evidence="1">Uncharacterized protein</fullName>
    </submittedName>
</protein>
<gene>
    <name evidence="1" type="ORF">DSO57_1011562</name>
</gene>
<dbReference type="Proteomes" id="UP001165960">
    <property type="component" value="Unassembled WGS sequence"/>
</dbReference>
<accession>A0ACC2SV06</accession>
<comment type="caution">
    <text evidence="1">The sequence shown here is derived from an EMBL/GenBank/DDBJ whole genome shotgun (WGS) entry which is preliminary data.</text>
</comment>
<evidence type="ECO:0000313" key="2">
    <source>
        <dbReference type="Proteomes" id="UP001165960"/>
    </source>
</evidence>
<sequence>MLLMAQFAYNSKDHPSTGMSPFKANYGFDPTWYPKIGEKETNTTGRSWVKRIYNTQKTCLTNLNCVVQTYKAFANQKRISGQSLQVRNKVYLDSHSPPPIQTNRGEEYEVKYIHGNQTHYQKPQYYVKWRGYSLKESTWELLSNLTNAQEAVQLYLNKKNQKEGDPGEEGDDVKIDNSSPLETQAWEQDSNPGPGSLQAAGPMDCWAAHLCFLGIKPLQAEAPVNSQSQNTDISLTIVAPKEEPFKLPNEGRDGAYVSFMSLKSSQTTNQEPTQERGMGLWPGPMTMMLKQDNQVAKSRLLTNERTLRPSAILLLSDPSTQFPRPSFLQCPDEPMENVKFGDLLAPPPAVFCPPGAPFGPVHFTDYPLKPEYKDYTPEKIIKLDPLSHIQSAVRYNRQGLWIFSTPKLFRGKFNYLPAYNVYMEPPVTPKLMPASSPGLPTNHTSKLFGIVYITLTGVVDIIVLAAGPWSWLGKSASYLLNLAPLLWWALPTKNLAQVTSKTGRPAAQEWVPDTYIALAMEGILVRPNPGVDHMLDGFKLLDTWTVM</sequence>
<dbReference type="EMBL" id="QTSX02004300">
    <property type="protein sequence ID" value="KAJ9066233.1"/>
    <property type="molecule type" value="Genomic_DNA"/>
</dbReference>